<dbReference type="AlphaFoldDB" id="A0AAD9J6L4"/>
<feature type="compositionally biased region" description="Polar residues" evidence="1">
    <location>
        <begin position="136"/>
        <end position="159"/>
    </location>
</feature>
<protein>
    <submittedName>
        <fullName evidence="2">Uncharacterized protein</fullName>
    </submittedName>
</protein>
<evidence type="ECO:0000256" key="1">
    <source>
        <dbReference type="SAM" id="MobiDB-lite"/>
    </source>
</evidence>
<comment type="caution">
    <text evidence="2">The sequence shown here is derived from an EMBL/GenBank/DDBJ whole genome shotgun (WGS) entry which is preliminary data.</text>
</comment>
<name>A0AAD9J6L4_9ANNE</name>
<dbReference type="Proteomes" id="UP001208570">
    <property type="component" value="Unassembled WGS sequence"/>
</dbReference>
<reference evidence="2" key="1">
    <citation type="journal article" date="2023" name="Mol. Biol. Evol.">
        <title>Third-Generation Sequencing Reveals the Adaptive Role of the Epigenome in Three Deep-Sea Polychaetes.</title>
        <authorList>
            <person name="Perez M."/>
            <person name="Aroh O."/>
            <person name="Sun Y."/>
            <person name="Lan Y."/>
            <person name="Juniper S.K."/>
            <person name="Young C.R."/>
            <person name="Angers B."/>
            <person name="Qian P.Y."/>
        </authorList>
    </citation>
    <scope>NUCLEOTIDE SEQUENCE</scope>
    <source>
        <strain evidence="2">P08H-3</strain>
    </source>
</reference>
<organism evidence="2 3">
    <name type="scientific">Paralvinella palmiformis</name>
    <dbReference type="NCBI Taxonomy" id="53620"/>
    <lineage>
        <taxon>Eukaryota</taxon>
        <taxon>Metazoa</taxon>
        <taxon>Spiralia</taxon>
        <taxon>Lophotrochozoa</taxon>
        <taxon>Annelida</taxon>
        <taxon>Polychaeta</taxon>
        <taxon>Sedentaria</taxon>
        <taxon>Canalipalpata</taxon>
        <taxon>Terebellida</taxon>
        <taxon>Terebelliformia</taxon>
        <taxon>Alvinellidae</taxon>
        <taxon>Paralvinella</taxon>
    </lineage>
</organism>
<accession>A0AAD9J6L4</accession>
<feature type="region of interest" description="Disordered" evidence="1">
    <location>
        <begin position="216"/>
        <end position="238"/>
    </location>
</feature>
<gene>
    <name evidence="2" type="ORF">LSH36_594g02035</name>
</gene>
<evidence type="ECO:0000313" key="2">
    <source>
        <dbReference type="EMBL" id="KAK2146615.1"/>
    </source>
</evidence>
<feature type="compositionally biased region" description="Polar residues" evidence="1">
    <location>
        <begin position="62"/>
        <end position="74"/>
    </location>
</feature>
<keyword evidence="3" id="KW-1185">Reference proteome</keyword>
<feature type="compositionally biased region" description="Basic and acidic residues" evidence="1">
    <location>
        <begin position="216"/>
        <end position="233"/>
    </location>
</feature>
<feature type="non-terminal residue" evidence="2">
    <location>
        <position position="1"/>
    </location>
</feature>
<feature type="region of interest" description="Disordered" evidence="1">
    <location>
        <begin position="57"/>
        <end position="76"/>
    </location>
</feature>
<dbReference type="EMBL" id="JAODUP010000594">
    <property type="protein sequence ID" value="KAK2146615.1"/>
    <property type="molecule type" value="Genomic_DNA"/>
</dbReference>
<proteinExistence type="predicted"/>
<feature type="region of interest" description="Disordered" evidence="1">
    <location>
        <begin position="121"/>
        <end position="167"/>
    </location>
</feature>
<evidence type="ECO:0000313" key="3">
    <source>
        <dbReference type="Proteomes" id="UP001208570"/>
    </source>
</evidence>
<sequence>ITNQLVLACKDYIQDACITDEGHDLLWDKIQSELFNSDVLLQIDPQQKHLQMHIEGKFRGQQPKQASKKNSTSEVPEDETLFARLRACLSLQVYYRDSVRTLRDSLGASHTLSHFTSVSSLAPSTVPRGRQGAFGPSSSSKQAGRVSICTSPSKKTVSSIGGEDGHGVSVADEETIMSHMDSFCSRIREILDVIHTLTQFNRLVVNTEGLPRPRKEDLVAESVQEEKKPKEEPSVSISPYPILDGNLDVIAEDEEDLLENNSAQGLADEAFDVTYANTGLTASDVQLLS</sequence>